<evidence type="ECO:0000256" key="6">
    <source>
        <dbReference type="SAM" id="MobiDB-lite"/>
    </source>
</evidence>
<keyword evidence="5" id="KW-0809">Transit peptide</keyword>
<organism evidence="7 8">
    <name type="scientific">Coniosporium apollinis</name>
    <dbReference type="NCBI Taxonomy" id="61459"/>
    <lineage>
        <taxon>Eukaryota</taxon>
        <taxon>Fungi</taxon>
        <taxon>Dikarya</taxon>
        <taxon>Ascomycota</taxon>
        <taxon>Pezizomycotina</taxon>
        <taxon>Dothideomycetes</taxon>
        <taxon>Dothideomycetes incertae sedis</taxon>
        <taxon>Coniosporium</taxon>
    </lineage>
</organism>
<evidence type="ECO:0000313" key="7">
    <source>
        <dbReference type="EMBL" id="KAJ9664925.1"/>
    </source>
</evidence>
<protein>
    <recommendedName>
        <fullName evidence="4">Required for respiratory growth protein 9, mitochondrial</fullName>
    </recommendedName>
</protein>
<dbReference type="Pfam" id="PF06413">
    <property type="entry name" value="Neugrin"/>
    <property type="match status" value="1"/>
</dbReference>
<comment type="similarity">
    <text evidence="3">Belongs to the RRG9 family.</text>
</comment>
<dbReference type="EMBL" id="JAPDRL010000034">
    <property type="protein sequence ID" value="KAJ9664925.1"/>
    <property type="molecule type" value="Genomic_DNA"/>
</dbReference>
<comment type="subcellular location">
    <subcellularLocation>
        <location evidence="2">Mitochondrion</location>
    </subcellularLocation>
</comment>
<evidence type="ECO:0000256" key="1">
    <source>
        <dbReference type="ARBA" id="ARBA00003548"/>
    </source>
</evidence>
<comment type="function">
    <text evidence="1">Required for respiratory activity and maintenance and expression of the mitochondrial genome.</text>
</comment>
<evidence type="ECO:0000256" key="5">
    <source>
        <dbReference type="ARBA" id="ARBA00022946"/>
    </source>
</evidence>
<sequence length="317" mass="35762">MECTACSARVLRTFVRALLGCDAAASARQSSSRYMRRPDARFFGTQSSLRFRQSAVRQQQDASSVSGIAESGSSAVSRSAQEKDMVQEAVDTTGSQVQPTASTVNPEKSQPKKPRTSASRQEKPVGPRVKLSGPRIITKPAPAPLPKPKKERWQIEKAALERKLDSQAWNPRKRLSPDTLDGIRNLHMTDPARFTTPVLAEQFKVSPDAIRRILKSKWRPNEDEHEDRMKRWNKRGERIWTNMVELGTKPPKKWREMGVGRAAPGEAPKWKPRGKPSPLRSREEEDIPWDTSALVQQSRLPTQHATQQDSFLVDRIV</sequence>
<dbReference type="InterPro" id="IPR010487">
    <property type="entry name" value="NGRN/Rrg9"/>
</dbReference>
<evidence type="ECO:0000313" key="8">
    <source>
        <dbReference type="Proteomes" id="UP001172684"/>
    </source>
</evidence>
<feature type="compositionally biased region" description="Polar residues" evidence="6">
    <location>
        <begin position="293"/>
        <end position="310"/>
    </location>
</feature>
<comment type="caution">
    <text evidence="7">The sequence shown here is derived from an EMBL/GenBank/DDBJ whole genome shotgun (WGS) entry which is preliminary data.</text>
</comment>
<evidence type="ECO:0000256" key="3">
    <source>
        <dbReference type="ARBA" id="ARBA00010895"/>
    </source>
</evidence>
<keyword evidence="8" id="KW-1185">Reference proteome</keyword>
<feature type="compositionally biased region" description="Polar residues" evidence="6">
    <location>
        <begin position="90"/>
        <end position="108"/>
    </location>
</feature>
<accession>A0ABQ9NR95</accession>
<dbReference type="PANTHER" id="PTHR13475">
    <property type="entry name" value="NEUGRIN"/>
    <property type="match status" value="1"/>
</dbReference>
<feature type="region of interest" description="Disordered" evidence="6">
    <location>
        <begin position="260"/>
        <end position="317"/>
    </location>
</feature>
<dbReference type="Proteomes" id="UP001172684">
    <property type="component" value="Unassembled WGS sequence"/>
</dbReference>
<reference evidence="7" key="1">
    <citation type="submission" date="2022-10" db="EMBL/GenBank/DDBJ databases">
        <title>Culturing micro-colonial fungi from biological soil crusts in the Mojave desert and describing Neophaeococcomyces mojavensis, and introducing the new genera and species Taxawa tesnikishii.</title>
        <authorList>
            <person name="Kurbessoian T."/>
            <person name="Stajich J.E."/>
        </authorList>
    </citation>
    <scope>NUCLEOTIDE SEQUENCE</scope>
    <source>
        <strain evidence="7">TK_1</strain>
    </source>
</reference>
<gene>
    <name evidence="7" type="primary">RRG9</name>
    <name evidence="7" type="ORF">H2201_004977</name>
</gene>
<evidence type="ECO:0000256" key="4">
    <source>
        <dbReference type="ARBA" id="ARBA00013566"/>
    </source>
</evidence>
<name>A0ABQ9NR95_9PEZI</name>
<proteinExistence type="inferred from homology"/>
<dbReference type="PANTHER" id="PTHR13475:SF3">
    <property type="entry name" value="NEUGRIN"/>
    <property type="match status" value="1"/>
</dbReference>
<evidence type="ECO:0000256" key="2">
    <source>
        <dbReference type="ARBA" id="ARBA00004173"/>
    </source>
</evidence>
<feature type="region of interest" description="Disordered" evidence="6">
    <location>
        <begin position="53"/>
        <end position="150"/>
    </location>
</feature>
<feature type="compositionally biased region" description="Low complexity" evidence="6">
    <location>
        <begin position="62"/>
        <end position="77"/>
    </location>
</feature>